<evidence type="ECO:0000256" key="1">
    <source>
        <dbReference type="ARBA" id="ARBA00023242"/>
    </source>
</evidence>
<dbReference type="EMBL" id="OE180863">
    <property type="protein sequence ID" value="CAD7572135.1"/>
    <property type="molecule type" value="Genomic_DNA"/>
</dbReference>
<feature type="domain" description="RPA43 OB" evidence="2">
    <location>
        <begin position="41"/>
        <end position="75"/>
    </location>
</feature>
<dbReference type="InterPro" id="IPR045113">
    <property type="entry name" value="Rpb7-like"/>
</dbReference>
<dbReference type="GO" id="GO:0006362">
    <property type="term" value="P:transcription elongation by RNA polymerase I"/>
    <property type="evidence" value="ECO:0007669"/>
    <property type="project" value="TreeGrafter"/>
</dbReference>
<organism evidence="3">
    <name type="scientific">Timema californicum</name>
    <name type="common">California timema</name>
    <name type="synonym">Walking stick</name>
    <dbReference type="NCBI Taxonomy" id="61474"/>
    <lineage>
        <taxon>Eukaryota</taxon>
        <taxon>Metazoa</taxon>
        <taxon>Ecdysozoa</taxon>
        <taxon>Arthropoda</taxon>
        <taxon>Hexapoda</taxon>
        <taxon>Insecta</taxon>
        <taxon>Pterygota</taxon>
        <taxon>Neoptera</taxon>
        <taxon>Polyneoptera</taxon>
        <taxon>Phasmatodea</taxon>
        <taxon>Timematodea</taxon>
        <taxon>Timematoidea</taxon>
        <taxon>Timematidae</taxon>
        <taxon>Timema</taxon>
    </lineage>
</organism>
<keyword evidence="1" id="KW-0539">Nucleus</keyword>
<name>A0A7R9P6R3_TIMCA</name>
<dbReference type="PANTHER" id="PTHR12709:SF5">
    <property type="entry name" value="DNA-DIRECTED RNA POLYMERASE I SUBUNIT RPA43"/>
    <property type="match status" value="1"/>
</dbReference>
<protein>
    <submittedName>
        <fullName evidence="3">(California timema) hypothetical protein</fullName>
    </submittedName>
</protein>
<reference evidence="3" key="1">
    <citation type="submission" date="2020-11" db="EMBL/GenBank/DDBJ databases">
        <authorList>
            <person name="Tran Van P."/>
        </authorList>
    </citation>
    <scope>NUCLEOTIDE SEQUENCE</scope>
</reference>
<dbReference type="GO" id="GO:0005736">
    <property type="term" value="C:RNA polymerase I complex"/>
    <property type="evidence" value="ECO:0007669"/>
    <property type="project" value="TreeGrafter"/>
</dbReference>
<accession>A0A7R9P6R3</accession>
<dbReference type="GO" id="GO:0006352">
    <property type="term" value="P:DNA-templated transcription initiation"/>
    <property type="evidence" value="ECO:0007669"/>
    <property type="project" value="InterPro"/>
</dbReference>
<dbReference type="AlphaFoldDB" id="A0A7R9P6R3"/>
<sequence>MLMGILLGYENVKTQTSSGLILYDDSLIHIDIVADFYVFTPEVGCRLNGIVNKKSSTHIGCLVYKVFNVSIPNEDWVGQTVEIGQQVTFQVTVLDMTGRLPYIRGKLIRYVFFIVCLVLENVF</sequence>
<evidence type="ECO:0000313" key="3">
    <source>
        <dbReference type="EMBL" id="CAD7572135.1"/>
    </source>
</evidence>
<evidence type="ECO:0000259" key="2">
    <source>
        <dbReference type="Pfam" id="PF17875"/>
    </source>
</evidence>
<dbReference type="InterPro" id="IPR041178">
    <property type="entry name" value="RPA43_OB"/>
</dbReference>
<dbReference type="Pfam" id="PF17875">
    <property type="entry name" value="RPA43_OB"/>
    <property type="match status" value="1"/>
</dbReference>
<proteinExistence type="predicted"/>
<dbReference type="PANTHER" id="PTHR12709">
    <property type="entry name" value="DNA-DIRECTED RNA POLYMERASE II, III"/>
    <property type="match status" value="1"/>
</dbReference>
<gene>
    <name evidence="3" type="ORF">TCMB3V08_LOCUS4791</name>
</gene>
<dbReference type="Gene3D" id="2.40.50.1060">
    <property type="match status" value="1"/>
</dbReference>